<protein>
    <submittedName>
        <fullName evidence="2">Uncharacterized protein</fullName>
    </submittedName>
</protein>
<reference evidence="4 5" key="1">
    <citation type="journal article" date="2020" name="Nat. Food">
        <title>A phased Vanilla planifolia genome enables genetic improvement of flavour and production.</title>
        <authorList>
            <person name="Hasing T."/>
            <person name="Tang H."/>
            <person name="Brym M."/>
            <person name="Khazi F."/>
            <person name="Huang T."/>
            <person name="Chambers A.H."/>
        </authorList>
    </citation>
    <scope>NUCLEOTIDE SEQUENCE [LARGE SCALE GENOMIC DNA]</scope>
    <source>
        <tissue evidence="2">Leaf</tissue>
    </source>
</reference>
<accession>A0A835UMC9</accession>
<comment type="caution">
    <text evidence="2">The sequence shown here is derived from an EMBL/GenBank/DDBJ whole genome shotgun (WGS) entry which is preliminary data.</text>
</comment>
<feature type="region of interest" description="Disordered" evidence="1">
    <location>
        <begin position="22"/>
        <end position="79"/>
    </location>
</feature>
<feature type="compositionally biased region" description="Low complexity" evidence="1">
    <location>
        <begin position="22"/>
        <end position="31"/>
    </location>
</feature>
<dbReference type="EMBL" id="JADCNL010000009">
    <property type="protein sequence ID" value="KAG0466972.1"/>
    <property type="molecule type" value="Genomic_DNA"/>
</dbReference>
<evidence type="ECO:0000313" key="3">
    <source>
        <dbReference type="EMBL" id="KAG0468634.1"/>
    </source>
</evidence>
<evidence type="ECO:0000313" key="2">
    <source>
        <dbReference type="EMBL" id="KAG0466972.1"/>
    </source>
</evidence>
<proteinExistence type="predicted"/>
<evidence type="ECO:0000313" key="5">
    <source>
        <dbReference type="Proteomes" id="UP000639772"/>
    </source>
</evidence>
<gene>
    <name evidence="3" type="ORF">HPP92_017962</name>
    <name evidence="2" type="ORF">HPP92_018552</name>
</gene>
<keyword evidence="4" id="KW-1185">Reference proteome</keyword>
<name>A0A835UMC9_VANPL</name>
<dbReference type="AlphaFoldDB" id="A0A835UMC9"/>
<dbReference type="Proteomes" id="UP000639772">
    <property type="component" value="Chromosome 9"/>
</dbReference>
<dbReference type="EMBL" id="JADCNM010000009">
    <property type="protein sequence ID" value="KAG0468634.1"/>
    <property type="molecule type" value="Genomic_DNA"/>
</dbReference>
<sequence>MGLAGRARVMLHRARVGAGWRVGAGRRSPGAGRRGSHDWCGSMSPGTGRGSGRRVEPGSGSGALRARTARQAVDGAGLRRPVRRRREPVAEKCFSRCFWIPESV</sequence>
<evidence type="ECO:0000256" key="1">
    <source>
        <dbReference type="SAM" id="MobiDB-lite"/>
    </source>
</evidence>
<organism evidence="2 4">
    <name type="scientific">Vanilla planifolia</name>
    <name type="common">Vanilla</name>
    <dbReference type="NCBI Taxonomy" id="51239"/>
    <lineage>
        <taxon>Eukaryota</taxon>
        <taxon>Viridiplantae</taxon>
        <taxon>Streptophyta</taxon>
        <taxon>Embryophyta</taxon>
        <taxon>Tracheophyta</taxon>
        <taxon>Spermatophyta</taxon>
        <taxon>Magnoliopsida</taxon>
        <taxon>Liliopsida</taxon>
        <taxon>Asparagales</taxon>
        <taxon>Orchidaceae</taxon>
        <taxon>Vanilloideae</taxon>
        <taxon>Vanilleae</taxon>
        <taxon>Vanilla</taxon>
    </lineage>
</organism>
<evidence type="ECO:0000313" key="4">
    <source>
        <dbReference type="Proteomes" id="UP000636800"/>
    </source>
</evidence>
<dbReference type="Proteomes" id="UP000636800">
    <property type="component" value="Unassembled WGS sequence"/>
</dbReference>